<organism evidence="9 10">
    <name type="scientific">Bradyrhizobium japonicum</name>
    <dbReference type="NCBI Taxonomy" id="375"/>
    <lineage>
        <taxon>Bacteria</taxon>
        <taxon>Pseudomonadati</taxon>
        <taxon>Pseudomonadota</taxon>
        <taxon>Alphaproteobacteria</taxon>
        <taxon>Hyphomicrobiales</taxon>
        <taxon>Nitrobacteraceae</taxon>
        <taxon>Bradyrhizobium</taxon>
    </lineage>
</organism>
<gene>
    <name evidence="9" type="ORF">BKD09_41795</name>
</gene>
<dbReference type="EC" id="2.6.1.-" evidence="7"/>
<dbReference type="GO" id="GO:0030170">
    <property type="term" value="F:pyridoxal phosphate binding"/>
    <property type="evidence" value="ECO:0007669"/>
    <property type="project" value="InterPro"/>
</dbReference>
<dbReference type="EMBL" id="CP017637">
    <property type="protein sequence ID" value="APG14889.1"/>
    <property type="molecule type" value="Genomic_DNA"/>
</dbReference>
<evidence type="ECO:0000256" key="7">
    <source>
        <dbReference type="RuleBase" id="RU000481"/>
    </source>
</evidence>
<dbReference type="InterPro" id="IPR015421">
    <property type="entry name" value="PyrdxlP-dep_Trfase_major"/>
</dbReference>
<dbReference type="Proteomes" id="UP000181962">
    <property type="component" value="Chromosome"/>
</dbReference>
<comment type="similarity">
    <text evidence="2 7">Belongs to the class-I pyridoxal-phosphate-dependent aminotransferase family.</text>
</comment>
<comment type="cofactor">
    <cofactor evidence="1 7">
        <name>pyridoxal 5'-phosphate</name>
        <dbReference type="ChEBI" id="CHEBI:597326"/>
    </cofactor>
</comment>
<evidence type="ECO:0000259" key="8">
    <source>
        <dbReference type="Pfam" id="PF00155"/>
    </source>
</evidence>
<dbReference type="InterPro" id="IPR050596">
    <property type="entry name" value="AspAT/PAT-like"/>
</dbReference>
<dbReference type="InterPro" id="IPR004839">
    <property type="entry name" value="Aminotransferase_I/II_large"/>
</dbReference>
<dbReference type="InterPro" id="IPR015422">
    <property type="entry name" value="PyrdxlP-dep_Trfase_small"/>
</dbReference>
<sequence>MLAQRTALFKSPDSSWTAAEAASATSGQVIDLTAEEIWSELAPTVREGAIIAIHRDLNCPTGPVDLLQLREALARKISAETDQSWSADEIAVTSGPKQGLFNVAMALLNPGDEVLIPVPYWSTFPVQIGIAGGTPIFVETRHNNYVPKLTELAAAVTSKTKAIVVNTPNNPTGVIYDRVTMADIAQLAIDQDLWIIFDECYGAFAHAPYVHYSIISVAPHVRERTLIVNSLSKPLALTGIRVGYLAGPKTVISATKALQSHTSSSRDIIAQHALLHHLNSGDTAFQERLQLHVRNARALGLSILSTLRLVPTPAAQGGFYFYLDLSELRRRAKARGRELNIDDVVNVLLMDAGVATMSGTAFGDPAGVRLSYGIDLQLLEKGLRRLTATLNTWN</sequence>
<dbReference type="SUPFAM" id="SSF53383">
    <property type="entry name" value="PLP-dependent transferases"/>
    <property type="match status" value="1"/>
</dbReference>
<dbReference type="Gene3D" id="3.40.640.10">
    <property type="entry name" value="Type I PLP-dependent aspartate aminotransferase-like (Major domain)"/>
    <property type="match status" value="1"/>
</dbReference>
<reference evidence="9 10" key="1">
    <citation type="submission" date="2016-11" db="EMBL/GenBank/DDBJ databases">
        <title>Complete Genome Sequence of Bradyrhizobium sp. strain J5, an isolated from soybean nodule in Hokkaido.</title>
        <authorList>
            <person name="Kanehara K."/>
        </authorList>
    </citation>
    <scope>NUCLEOTIDE SEQUENCE [LARGE SCALE GENOMIC DNA]</scope>
    <source>
        <strain evidence="9 10">J5</strain>
    </source>
</reference>
<evidence type="ECO:0000256" key="2">
    <source>
        <dbReference type="ARBA" id="ARBA00007441"/>
    </source>
</evidence>
<dbReference type="GO" id="GO:0004069">
    <property type="term" value="F:L-aspartate:2-oxoglutarate aminotransferase activity"/>
    <property type="evidence" value="ECO:0007669"/>
    <property type="project" value="UniProtKB-EC"/>
</dbReference>
<dbReference type="Gene3D" id="3.90.1150.10">
    <property type="entry name" value="Aspartate Aminotransferase, domain 1"/>
    <property type="match status" value="1"/>
</dbReference>
<feature type="domain" description="Aminotransferase class I/classII large" evidence="8">
    <location>
        <begin position="61"/>
        <end position="386"/>
    </location>
</feature>
<dbReference type="RefSeq" id="WP_071916482.1">
    <property type="nucleotide sequence ID" value="NZ_CP017637.1"/>
</dbReference>
<comment type="catalytic activity">
    <reaction evidence="6">
        <text>L-aspartate + 2-oxoglutarate = oxaloacetate + L-glutamate</text>
        <dbReference type="Rhea" id="RHEA:21824"/>
        <dbReference type="ChEBI" id="CHEBI:16452"/>
        <dbReference type="ChEBI" id="CHEBI:16810"/>
        <dbReference type="ChEBI" id="CHEBI:29985"/>
        <dbReference type="ChEBI" id="CHEBI:29991"/>
        <dbReference type="EC" id="2.6.1.1"/>
    </reaction>
</comment>
<proteinExistence type="inferred from homology"/>
<dbReference type="Pfam" id="PF00155">
    <property type="entry name" value="Aminotran_1_2"/>
    <property type="match status" value="1"/>
</dbReference>
<keyword evidence="5" id="KW-0663">Pyridoxal phosphate</keyword>
<dbReference type="PANTHER" id="PTHR46383">
    <property type="entry name" value="ASPARTATE AMINOTRANSFERASE"/>
    <property type="match status" value="1"/>
</dbReference>
<evidence type="ECO:0000256" key="1">
    <source>
        <dbReference type="ARBA" id="ARBA00001933"/>
    </source>
</evidence>
<dbReference type="GO" id="GO:0006520">
    <property type="term" value="P:amino acid metabolic process"/>
    <property type="evidence" value="ECO:0007669"/>
    <property type="project" value="InterPro"/>
</dbReference>
<dbReference type="InterPro" id="IPR004838">
    <property type="entry name" value="NHTrfase_class1_PyrdxlP-BS"/>
</dbReference>
<dbReference type="AlphaFoldDB" id="A0A1L3FNK4"/>
<evidence type="ECO:0000256" key="4">
    <source>
        <dbReference type="ARBA" id="ARBA00022679"/>
    </source>
</evidence>
<dbReference type="InterPro" id="IPR015424">
    <property type="entry name" value="PyrdxlP-dep_Trfase"/>
</dbReference>
<evidence type="ECO:0000313" key="9">
    <source>
        <dbReference type="EMBL" id="APG14889.1"/>
    </source>
</evidence>
<evidence type="ECO:0000256" key="3">
    <source>
        <dbReference type="ARBA" id="ARBA00022576"/>
    </source>
</evidence>
<keyword evidence="3 7" id="KW-0032">Aminotransferase</keyword>
<dbReference type="CDD" id="cd00609">
    <property type="entry name" value="AAT_like"/>
    <property type="match status" value="1"/>
</dbReference>
<keyword evidence="4 7" id="KW-0808">Transferase</keyword>
<accession>A0A1L3FNK4</accession>
<evidence type="ECO:0000313" key="10">
    <source>
        <dbReference type="Proteomes" id="UP000181962"/>
    </source>
</evidence>
<dbReference type="PANTHER" id="PTHR46383:SF1">
    <property type="entry name" value="ASPARTATE AMINOTRANSFERASE"/>
    <property type="match status" value="1"/>
</dbReference>
<dbReference type="PRINTS" id="PR00753">
    <property type="entry name" value="ACCSYNTHASE"/>
</dbReference>
<dbReference type="PROSITE" id="PS00105">
    <property type="entry name" value="AA_TRANSFER_CLASS_1"/>
    <property type="match status" value="1"/>
</dbReference>
<evidence type="ECO:0000256" key="6">
    <source>
        <dbReference type="ARBA" id="ARBA00049185"/>
    </source>
</evidence>
<dbReference type="OrthoDB" id="9804407at2"/>
<protein>
    <recommendedName>
        <fullName evidence="7">Aminotransferase</fullName>
        <ecNumber evidence="7">2.6.1.-</ecNumber>
    </recommendedName>
</protein>
<name>A0A1L3FNK4_BRAJP</name>
<evidence type="ECO:0000256" key="5">
    <source>
        <dbReference type="ARBA" id="ARBA00022898"/>
    </source>
</evidence>